<feature type="compositionally biased region" description="Polar residues" evidence="1">
    <location>
        <begin position="196"/>
        <end position="220"/>
    </location>
</feature>
<protein>
    <submittedName>
        <fullName evidence="2">Target of rapamycin complex 1 subunit TCO89</fullName>
    </submittedName>
</protein>
<comment type="caution">
    <text evidence="2">The sequence shown here is derived from an EMBL/GenBank/DDBJ whole genome shotgun (WGS) entry which is preliminary data.</text>
</comment>
<dbReference type="Pfam" id="PF10452">
    <property type="entry name" value="TCO89"/>
    <property type="match status" value="1"/>
</dbReference>
<dbReference type="Proteomes" id="UP001623330">
    <property type="component" value="Unassembled WGS sequence"/>
</dbReference>
<feature type="region of interest" description="Disordered" evidence="1">
    <location>
        <begin position="648"/>
        <end position="691"/>
    </location>
</feature>
<reference evidence="2 3" key="1">
    <citation type="submission" date="2024-05" db="EMBL/GenBank/DDBJ databases">
        <title>Long read based assembly of the Candida bracarensis genome reveals expanded adhesin content.</title>
        <authorList>
            <person name="Marcet-Houben M."/>
            <person name="Ksiezopolska E."/>
            <person name="Gabaldon T."/>
        </authorList>
    </citation>
    <scope>NUCLEOTIDE SEQUENCE [LARGE SCALE GENOMIC DNA]</scope>
    <source>
        <strain evidence="2 3">CBM6</strain>
    </source>
</reference>
<name>A0ABR4NMT6_9SACH</name>
<feature type="compositionally biased region" description="Polar residues" evidence="1">
    <location>
        <begin position="681"/>
        <end position="691"/>
    </location>
</feature>
<feature type="compositionally biased region" description="Polar residues" evidence="1">
    <location>
        <begin position="574"/>
        <end position="583"/>
    </location>
</feature>
<sequence length="691" mass="78657">MGSRNRIRSLEIDNTHSNSLGHNHGRQQMRQFSTKSKAKSSASFKGLRRVLTHDGTFESDIPNPRHTNFKKSKSTDTLSRKRAISGLNMTSLMKEKPTHRVSRSQGSSIHSPTHSLSRSTSSGNVAHNLSSALGGGLRPRRTRSTHSVLNLRAAQEFEDNESTTDDEVDHFTDEEEQNIRYIEDSRSRRNKDEGNQKMQNGQLSVIQSSPEDISTVQPSKVGSLNVSKSTLKEYSIDREDSDLINPISRTDSLPQDIDTKFASLRMNDETPKKINDNEDHIGEVDPNTLSIDSHSLVRQERKPRMLKEETEFSNNEDDQIPKVNEDAITENKKVVYDVDQNSDSEEEKYVPDMILSQSTGMERRFDNPPSIQNSLAKVLQNNGTHSSQEKNIEPINNIKGFKNGEMPLPNLKETDLEKNSDSIQENAEQRNNLQNNSDDKHQKSLMNGIFQRDKISLRNKKDSNDNSPSSLRKNLSHTTPSKINNFSQFLKSENIDANSRTQRKMWLQRENSILDLNTQNDSIESIFMTGHIDLKREYERITHEYTTIRRFANPLDEALIRLNSQKKNNNSKSATGTSQMDSSIMSNYNQPKDLEDILPPNQQAKLHAILASIWRVESQSFNKDVNPINKNKNKQEEQNIQHSSIKHSLKNTLGGSGTALHHQRIPKVQPTTRAVHRRMENSNSNLANHFR</sequence>
<feature type="compositionally biased region" description="Basic and acidic residues" evidence="1">
    <location>
        <begin position="177"/>
        <end position="195"/>
    </location>
</feature>
<feature type="compositionally biased region" description="Low complexity" evidence="1">
    <location>
        <begin position="110"/>
        <end position="122"/>
    </location>
</feature>
<feature type="region of interest" description="Disordered" evidence="1">
    <location>
        <begin position="1"/>
        <end position="220"/>
    </location>
</feature>
<evidence type="ECO:0000313" key="2">
    <source>
        <dbReference type="EMBL" id="KAL3229116.1"/>
    </source>
</evidence>
<gene>
    <name evidence="2" type="ORF">RNJ44_02203</name>
</gene>
<feature type="region of interest" description="Disordered" evidence="1">
    <location>
        <begin position="564"/>
        <end position="583"/>
    </location>
</feature>
<feature type="compositionally biased region" description="Polar residues" evidence="1">
    <location>
        <begin position="15"/>
        <end position="31"/>
    </location>
</feature>
<accession>A0ABR4NMT6</accession>
<feature type="compositionally biased region" description="Low complexity" evidence="1">
    <location>
        <begin position="32"/>
        <end position="45"/>
    </location>
</feature>
<feature type="region of interest" description="Disordered" evidence="1">
    <location>
        <begin position="381"/>
        <end position="425"/>
    </location>
</feature>
<feature type="compositionally biased region" description="Basic and acidic residues" evidence="1">
    <location>
        <begin position="451"/>
        <end position="464"/>
    </location>
</feature>
<evidence type="ECO:0000313" key="3">
    <source>
        <dbReference type="Proteomes" id="UP001623330"/>
    </source>
</evidence>
<keyword evidence="3" id="KW-1185">Reference proteome</keyword>
<proteinExistence type="predicted"/>
<dbReference type="InterPro" id="IPR018857">
    <property type="entry name" value="TORC1_cplx_su_TCO89"/>
</dbReference>
<dbReference type="PANTHER" id="PTHR22794:SF2">
    <property type="entry name" value="THAP DOMAIN-CONTAINING PROTEIN 11"/>
    <property type="match status" value="1"/>
</dbReference>
<feature type="compositionally biased region" description="Polar residues" evidence="1">
    <location>
        <begin position="471"/>
        <end position="482"/>
    </location>
</feature>
<feature type="region of interest" description="Disordered" evidence="1">
    <location>
        <begin position="451"/>
        <end position="482"/>
    </location>
</feature>
<feature type="region of interest" description="Disordered" evidence="1">
    <location>
        <begin position="624"/>
        <end position="643"/>
    </location>
</feature>
<organism evidence="2 3">
    <name type="scientific">Nakaseomyces bracarensis</name>
    <dbReference type="NCBI Taxonomy" id="273131"/>
    <lineage>
        <taxon>Eukaryota</taxon>
        <taxon>Fungi</taxon>
        <taxon>Dikarya</taxon>
        <taxon>Ascomycota</taxon>
        <taxon>Saccharomycotina</taxon>
        <taxon>Saccharomycetes</taxon>
        <taxon>Saccharomycetales</taxon>
        <taxon>Saccharomycetaceae</taxon>
        <taxon>Nakaseomyces</taxon>
    </lineage>
</organism>
<dbReference type="EMBL" id="JBEVYD010000012">
    <property type="protein sequence ID" value="KAL3229116.1"/>
    <property type="molecule type" value="Genomic_DNA"/>
</dbReference>
<dbReference type="PANTHER" id="PTHR22794">
    <property type="entry name" value="THAP DOMAIN PROTEIN 11"/>
    <property type="match status" value="1"/>
</dbReference>
<evidence type="ECO:0000256" key="1">
    <source>
        <dbReference type="SAM" id="MobiDB-lite"/>
    </source>
</evidence>
<feature type="compositionally biased region" description="Low complexity" evidence="1">
    <location>
        <begin position="564"/>
        <end position="573"/>
    </location>
</feature>
<feature type="compositionally biased region" description="Acidic residues" evidence="1">
    <location>
        <begin position="156"/>
        <end position="176"/>
    </location>
</feature>